<dbReference type="EMBL" id="VNJI01000036">
    <property type="protein sequence ID" value="TVY07490.1"/>
    <property type="molecule type" value="Genomic_DNA"/>
</dbReference>
<proteinExistence type="predicted"/>
<evidence type="ECO:0000313" key="2">
    <source>
        <dbReference type="Proteomes" id="UP000317036"/>
    </source>
</evidence>
<accession>A0A559K5V6</accession>
<dbReference type="Proteomes" id="UP000317036">
    <property type="component" value="Unassembled WGS sequence"/>
</dbReference>
<comment type="caution">
    <text evidence="1">The sequence shown here is derived from an EMBL/GenBank/DDBJ whole genome shotgun (WGS) entry which is preliminary data.</text>
</comment>
<keyword evidence="2" id="KW-1185">Reference proteome</keyword>
<protein>
    <submittedName>
        <fullName evidence="1">Uncharacterized protein</fullName>
    </submittedName>
</protein>
<sequence>MTIQQFLKLEESDQLEIWVAFQALKPAEFEVFLLWFQDHLARRELRQLVARVNQTFVLGNSCSVAE</sequence>
<organism evidence="1 2">
    <name type="scientific">Paenibacillus cremeus</name>
    <dbReference type="NCBI Taxonomy" id="2163881"/>
    <lineage>
        <taxon>Bacteria</taxon>
        <taxon>Bacillati</taxon>
        <taxon>Bacillota</taxon>
        <taxon>Bacilli</taxon>
        <taxon>Bacillales</taxon>
        <taxon>Paenibacillaceae</taxon>
        <taxon>Paenibacillus</taxon>
    </lineage>
</organism>
<reference evidence="1 2" key="1">
    <citation type="submission" date="2019-07" db="EMBL/GenBank/DDBJ databases">
        <authorList>
            <person name="Kim J."/>
        </authorList>
    </citation>
    <scope>NUCLEOTIDE SEQUENCE [LARGE SCALE GENOMIC DNA]</scope>
    <source>
        <strain evidence="1 2">JC52</strain>
    </source>
</reference>
<name>A0A559K5V6_9BACL</name>
<dbReference type="RefSeq" id="WP_144851675.1">
    <property type="nucleotide sequence ID" value="NZ_VNJI01000036.1"/>
</dbReference>
<evidence type="ECO:0000313" key="1">
    <source>
        <dbReference type="EMBL" id="TVY07490.1"/>
    </source>
</evidence>
<gene>
    <name evidence="1" type="ORF">FPZ49_23685</name>
</gene>
<dbReference type="AlphaFoldDB" id="A0A559K5V6"/>